<dbReference type="OrthoDB" id="69641at2759"/>
<evidence type="ECO:0000313" key="9">
    <source>
        <dbReference type="Proteomes" id="UP000054359"/>
    </source>
</evidence>
<dbReference type="InterPro" id="IPR013087">
    <property type="entry name" value="Znf_C2H2_type"/>
</dbReference>
<dbReference type="InterPro" id="IPR056245">
    <property type="entry name" value="KH_DEAH11/12"/>
</dbReference>
<keyword evidence="6" id="KW-0862">Zinc</keyword>
<feature type="domain" description="RING-type" evidence="7">
    <location>
        <begin position="894"/>
        <end position="1103"/>
    </location>
</feature>
<dbReference type="SMART" id="SM00847">
    <property type="entry name" value="HA2"/>
    <property type="match status" value="1"/>
</dbReference>
<dbReference type="InterPro" id="IPR027417">
    <property type="entry name" value="P-loop_NTPase"/>
</dbReference>
<feature type="non-terminal residue" evidence="8">
    <location>
        <position position="1103"/>
    </location>
</feature>
<keyword evidence="3" id="KW-0677">Repeat</keyword>
<name>A0A087UA54_STEMI</name>
<dbReference type="Pfam" id="PF22191">
    <property type="entry name" value="IBR_1"/>
    <property type="match status" value="1"/>
</dbReference>
<dbReference type="PANTHER" id="PTHR18934">
    <property type="entry name" value="ATP-DEPENDENT RNA HELICASE"/>
    <property type="match status" value="1"/>
</dbReference>
<dbReference type="PROSITE" id="PS00518">
    <property type="entry name" value="ZF_RING_1"/>
    <property type="match status" value="1"/>
</dbReference>
<keyword evidence="4" id="KW-0863">Zinc-finger</keyword>
<sequence>MFVIPSVRFVIDSGLKKEFVYDQYKCVDVFSLTFNSHSRAKLRKSLAGISNPGICYRIYSKENYRKEMSHKENPEILTLNPFNTFIKIFQYNPDKAEDIQFVEPLPDDMRRDTMDRLRKFNAIKGKNLTALGKDMVKLPYAARYSKLLLMGIQWGLAFEAVVLFSFFSSEMPIFQLPDDEEQKKAIDAQKFQLIQSNSDTLTYLYIYEKWVENGRSSEWCNECYILPKTLESVSAKIDEVCKTIADCLKKYIEPKFVDEKNYSDLIEMLVDCFQDNLCVFTGRYESGFRVLMSNSIAHLDTTSVICQKANVPQYIIFDKIVSKDRDYLIHVTAVPDELIDQLLTNELLDYNYSDIFEKSLIQRTIPVGEKLMNQILLEKRRQNFKKIEEDIKKETGSDFIFIEPCVEKGCIYVYAATDSIDYVMCAVEDVLKNKKEAILNEQDKNILELKKGNNKVYVKVNWMRGALIKQLEIESEVDQLLVNKSDCVLDELSNKPRSAFDDFIHLTFLRRPCDRAVITLRHVADFFKARKLTMRRIHSHVLKTDIYMEVGDKKNQLLVSDLPPETTEESFKQAFQILLHDVLIDSFQLDYKFPFGTPNEDTRFIKDIISKKCKELKITDFDILIRQPAAMDTFMEASIVVQSNQDLNFLAVEFSNTDFGQRKLVSAPEYGSIIKCDKRVWNALKKRFNIELEKLTDQLHLDKSLFRLEYDVEVEETYSFKLLSKCYDILKLLQRTVYDLLEGQILNSSNTNEIEKLFCRGGCMLLRTLEQITNVCIIHNDKTKVIRLYGLEDNCSKAVEYIKQYIKDTENEVVETVSLSSEMKKNVLLKAVIKKYGTNLDHFIETCNLRSAILDIRGCQLFLHGSRDSIEKAINCIKDLSNEPDIDIGDALSTQEICPVCACVAINTYRLEYCYHLYCRECIQGWIEQAPFPIQCCAEGCHKDILLYDIKNILGAEVKIQGLLEKSVKDYLDKNHSNISNCPAPDCPMFFYKDVLASGKYICPLCRNEICLKCNVIYHHGYTCEMYTQSKLDPDYSFKVWQKTTKQCKRCPNCQAAVEKSSGCNHMTCKCGAHFCWICVRQFRSGNEVYDHIHLDHRGMLFT</sequence>
<reference evidence="8 9" key="1">
    <citation type="submission" date="2013-11" db="EMBL/GenBank/DDBJ databases">
        <title>Genome sequencing of Stegodyphus mimosarum.</title>
        <authorList>
            <person name="Bechsgaard J."/>
        </authorList>
    </citation>
    <scope>NUCLEOTIDE SEQUENCE [LARGE SCALE GENOMIC DNA]</scope>
</reference>
<accession>A0A087UA54</accession>
<dbReference type="Gene3D" id="3.40.50.300">
    <property type="entry name" value="P-loop containing nucleotide triphosphate hydrolases"/>
    <property type="match status" value="1"/>
</dbReference>
<dbReference type="PROSITE" id="PS00028">
    <property type="entry name" value="ZINC_FINGER_C2H2_1"/>
    <property type="match status" value="1"/>
</dbReference>
<dbReference type="Pfam" id="PF24471">
    <property type="entry name" value="KH_DEAH11"/>
    <property type="match status" value="1"/>
</dbReference>
<dbReference type="GO" id="GO:0016740">
    <property type="term" value="F:transferase activity"/>
    <property type="evidence" value="ECO:0007669"/>
    <property type="project" value="UniProtKB-KW"/>
</dbReference>
<dbReference type="Pfam" id="PF01485">
    <property type="entry name" value="IBR"/>
    <property type="match status" value="1"/>
</dbReference>
<evidence type="ECO:0000256" key="5">
    <source>
        <dbReference type="ARBA" id="ARBA00022786"/>
    </source>
</evidence>
<evidence type="ECO:0000259" key="7">
    <source>
        <dbReference type="PROSITE" id="PS51873"/>
    </source>
</evidence>
<keyword evidence="9" id="KW-1185">Reference proteome</keyword>
<dbReference type="OMA" id="ESWITEC"/>
<proteinExistence type="predicted"/>
<dbReference type="GO" id="GO:0008270">
    <property type="term" value="F:zinc ion binding"/>
    <property type="evidence" value="ECO:0007669"/>
    <property type="project" value="UniProtKB-KW"/>
</dbReference>
<gene>
    <name evidence="8" type="ORF">X975_00155</name>
</gene>
<dbReference type="GO" id="GO:0003723">
    <property type="term" value="F:RNA binding"/>
    <property type="evidence" value="ECO:0007669"/>
    <property type="project" value="TreeGrafter"/>
</dbReference>
<dbReference type="InterPro" id="IPR007502">
    <property type="entry name" value="Helicase-assoc_dom"/>
</dbReference>
<keyword evidence="1" id="KW-0808">Transferase</keyword>
<dbReference type="GO" id="GO:0004386">
    <property type="term" value="F:helicase activity"/>
    <property type="evidence" value="ECO:0007669"/>
    <property type="project" value="TreeGrafter"/>
</dbReference>
<keyword evidence="5" id="KW-0833">Ubl conjugation pathway</keyword>
<dbReference type="Gene3D" id="3.30.40.10">
    <property type="entry name" value="Zinc/RING finger domain, C3HC4 (zinc finger)"/>
    <property type="match status" value="1"/>
</dbReference>
<dbReference type="SUPFAM" id="SSF52540">
    <property type="entry name" value="P-loop containing nucleoside triphosphate hydrolases"/>
    <property type="match status" value="1"/>
</dbReference>
<dbReference type="STRING" id="407821.A0A087UA54"/>
<dbReference type="CDD" id="cd20335">
    <property type="entry name" value="BRcat_RBR"/>
    <property type="match status" value="1"/>
</dbReference>
<organism evidence="8 9">
    <name type="scientific">Stegodyphus mimosarum</name>
    <name type="common">African social velvet spider</name>
    <dbReference type="NCBI Taxonomy" id="407821"/>
    <lineage>
        <taxon>Eukaryota</taxon>
        <taxon>Metazoa</taxon>
        <taxon>Ecdysozoa</taxon>
        <taxon>Arthropoda</taxon>
        <taxon>Chelicerata</taxon>
        <taxon>Arachnida</taxon>
        <taxon>Araneae</taxon>
        <taxon>Araneomorphae</taxon>
        <taxon>Entelegynae</taxon>
        <taxon>Eresoidea</taxon>
        <taxon>Eresidae</taxon>
        <taxon>Stegodyphus</taxon>
    </lineage>
</organism>
<dbReference type="Gene3D" id="1.20.120.1750">
    <property type="match status" value="1"/>
</dbReference>
<dbReference type="PANTHER" id="PTHR18934:SF81">
    <property type="entry name" value="ATP-DEPENDENT RNA HELICASE DEAH11, CHLOROPLASTIC-RELATED"/>
    <property type="match status" value="1"/>
</dbReference>
<evidence type="ECO:0000256" key="6">
    <source>
        <dbReference type="ARBA" id="ARBA00022833"/>
    </source>
</evidence>
<keyword evidence="2" id="KW-0479">Metal-binding</keyword>
<dbReference type="Proteomes" id="UP000054359">
    <property type="component" value="Unassembled WGS sequence"/>
</dbReference>
<evidence type="ECO:0000313" key="8">
    <source>
        <dbReference type="EMBL" id="KFM74243.1"/>
    </source>
</evidence>
<evidence type="ECO:0000256" key="1">
    <source>
        <dbReference type="ARBA" id="ARBA00022679"/>
    </source>
</evidence>
<evidence type="ECO:0000256" key="3">
    <source>
        <dbReference type="ARBA" id="ARBA00022737"/>
    </source>
</evidence>
<dbReference type="Gene3D" id="1.20.120.1080">
    <property type="match status" value="1"/>
</dbReference>
<dbReference type="InterPro" id="IPR002867">
    <property type="entry name" value="IBR_dom"/>
</dbReference>
<dbReference type="PROSITE" id="PS51873">
    <property type="entry name" value="TRIAD"/>
    <property type="match status" value="1"/>
</dbReference>
<dbReference type="InterPro" id="IPR044066">
    <property type="entry name" value="TRIAD_supradom"/>
</dbReference>
<dbReference type="InterPro" id="IPR017907">
    <property type="entry name" value="Znf_RING_CS"/>
</dbReference>
<dbReference type="SMART" id="SM00647">
    <property type="entry name" value="IBR"/>
    <property type="match status" value="2"/>
</dbReference>
<evidence type="ECO:0000256" key="4">
    <source>
        <dbReference type="ARBA" id="ARBA00022771"/>
    </source>
</evidence>
<evidence type="ECO:0000256" key="2">
    <source>
        <dbReference type="ARBA" id="ARBA00022723"/>
    </source>
</evidence>
<dbReference type="SUPFAM" id="SSF57850">
    <property type="entry name" value="RING/U-box"/>
    <property type="match status" value="3"/>
</dbReference>
<dbReference type="AlphaFoldDB" id="A0A087UA54"/>
<dbReference type="InterPro" id="IPR013083">
    <property type="entry name" value="Znf_RING/FYVE/PHD"/>
</dbReference>
<dbReference type="EMBL" id="KK118947">
    <property type="protein sequence ID" value="KFM74243.1"/>
    <property type="molecule type" value="Genomic_DNA"/>
</dbReference>
<protein>
    <recommendedName>
        <fullName evidence="7">RING-type domain-containing protein</fullName>
    </recommendedName>
</protein>